<accession>A0ABW1PUL8</accession>
<dbReference type="Gene3D" id="3.10.450.410">
    <property type="match status" value="1"/>
</dbReference>
<comment type="caution">
    <text evidence="1">The sequence shown here is derived from an EMBL/GenBank/DDBJ whole genome shotgun (WGS) entry which is preliminary data.</text>
</comment>
<name>A0ABW1PUL8_9FLAO</name>
<evidence type="ECO:0000313" key="2">
    <source>
        <dbReference type="Proteomes" id="UP001596287"/>
    </source>
</evidence>
<reference evidence="2" key="1">
    <citation type="journal article" date="2019" name="Int. J. Syst. Evol. Microbiol.">
        <title>The Global Catalogue of Microorganisms (GCM) 10K type strain sequencing project: providing services to taxonomists for standard genome sequencing and annotation.</title>
        <authorList>
            <consortium name="The Broad Institute Genomics Platform"/>
            <consortium name="The Broad Institute Genome Sequencing Center for Infectious Disease"/>
            <person name="Wu L."/>
            <person name="Ma J."/>
        </authorList>
    </citation>
    <scope>NUCLEOTIDE SEQUENCE [LARGE SCALE GENOMIC DNA]</scope>
    <source>
        <strain evidence="2">CCUG 49679</strain>
    </source>
</reference>
<organism evidence="1 2">
    <name type="scientific">Flavobacterium qiangtangense</name>
    <dbReference type="NCBI Taxonomy" id="1442595"/>
    <lineage>
        <taxon>Bacteria</taxon>
        <taxon>Pseudomonadati</taxon>
        <taxon>Bacteroidota</taxon>
        <taxon>Flavobacteriia</taxon>
        <taxon>Flavobacteriales</taxon>
        <taxon>Flavobacteriaceae</taxon>
        <taxon>Flavobacterium</taxon>
    </lineage>
</organism>
<dbReference type="EMBL" id="JBHSQB010000021">
    <property type="protein sequence ID" value="MFC6098462.1"/>
    <property type="molecule type" value="Genomic_DNA"/>
</dbReference>
<dbReference type="RefSeq" id="WP_379793482.1">
    <property type="nucleotide sequence ID" value="NZ_JBHSQB010000021.1"/>
</dbReference>
<gene>
    <name evidence="1" type="ORF">ACFPVY_17575</name>
</gene>
<protein>
    <recommendedName>
        <fullName evidence="3">Lumazine-binding protein</fullName>
    </recommendedName>
</protein>
<evidence type="ECO:0000313" key="1">
    <source>
        <dbReference type="EMBL" id="MFC6098462.1"/>
    </source>
</evidence>
<proteinExistence type="predicted"/>
<evidence type="ECO:0008006" key="3">
    <source>
        <dbReference type="Google" id="ProtNLM"/>
    </source>
</evidence>
<sequence length="131" mass="15546">MLNRIQLLFLSLLFINCNSNTAEKARSSENFDSFYEKFHRDSIFQLSRIKFPIEGKKIQEFKKEGWSSKNWEVLRSKISDVDTTKFKISAIKTDSTFIEKCYIPNSGFYTEYRFKLIDGKWNLVYALDQNI</sequence>
<dbReference type="Proteomes" id="UP001596287">
    <property type="component" value="Unassembled WGS sequence"/>
</dbReference>
<keyword evidence="2" id="KW-1185">Reference proteome</keyword>